<reference evidence="1" key="1">
    <citation type="submission" date="2021-01" db="EMBL/GenBank/DDBJ databases">
        <authorList>
            <consortium name="Genoscope - CEA"/>
            <person name="William W."/>
        </authorList>
    </citation>
    <scope>NUCLEOTIDE SEQUENCE</scope>
</reference>
<dbReference type="Proteomes" id="UP000692954">
    <property type="component" value="Unassembled WGS sequence"/>
</dbReference>
<accession>A0A8S1MQZ2</accession>
<evidence type="ECO:0008006" key="3">
    <source>
        <dbReference type="Google" id="ProtNLM"/>
    </source>
</evidence>
<comment type="caution">
    <text evidence="1">The sequence shown here is derived from an EMBL/GenBank/DDBJ whole genome shotgun (WGS) entry which is preliminary data.</text>
</comment>
<sequence length="165" mass="19833">MDIKIITQSDTFLIYNEIQTLLKLKQEIKKKGIQTRNITIYFYDNDSDKVVIIQDEDLQYAYQQAKVQNKQSIKFYVYYKLSQPKILYQEPQIKISIQQPQQDWILSSLYQDASQSFMDSNLQNNDAFFQDRLTIKPVQQLTREEKLKLVIDQFIDEILREEYKI</sequence>
<dbReference type="AlphaFoldDB" id="A0A8S1MQZ2"/>
<dbReference type="EMBL" id="CAJJDN010000045">
    <property type="protein sequence ID" value="CAD8083447.1"/>
    <property type="molecule type" value="Genomic_DNA"/>
</dbReference>
<organism evidence="1 2">
    <name type="scientific">Paramecium sonneborni</name>
    <dbReference type="NCBI Taxonomy" id="65129"/>
    <lineage>
        <taxon>Eukaryota</taxon>
        <taxon>Sar</taxon>
        <taxon>Alveolata</taxon>
        <taxon>Ciliophora</taxon>
        <taxon>Intramacronucleata</taxon>
        <taxon>Oligohymenophorea</taxon>
        <taxon>Peniculida</taxon>
        <taxon>Parameciidae</taxon>
        <taxon>Paramecium</taxon>
    </lineage>
</organism>
<protein>
    <recommendedName>
        <fullName evidence="3">PB1 domain-containing protein</fullName>
    </recommendedName>
</protein>
<evidence type="ECO:0000313" key="2">
    <source>
        <dbReference type="Proteomes" id="UP000692954"/>
    </source>
</evidence>
<proteinExistence type="predicted"/>
<evidence type="ECO:0000313" key="1">
    <source>
        <dbReference type="EMBL" id="CAD8083447.1"/>
    </source>
</evidence>
<name>A0A8S1MQZ2_9CILI</name>
<dbReference type="OrthoDB" id="297692at2759"/>
<gene>
    <name evidence="1" type="ORF">PSON_ATCC_30995.1.T0450090</name>
</gene>
<keyword evidence="2" id="KW-1185">Reference proteome</keyword>